<evidence type="ECO:0000313" key="2">
    <source>
        <dbReference type="EMBL" id="EDR05281.1"/>
    </source>
</evidence>
<gene>
    <name evidence="2" type="ORF">LACBIDRAFT_303018</name>
</gene>
<evidence type="ECO:0000256" key="1">
    <source>
        <dbReference type="SAM" id="MobiDB-lite"/>
    </source>
</evidence>
<protein>
    <submittedName>
        <fullName evidence="2">Predicted protein</fullName>
    </submittedName>
</protein>
<dbReference type="OrthoDB" id="3133596at2759"/>
<dbReference type="AlphaFoldDB" id="B0DIS1"/>
<dbReference type="HOGENOM" id="CLU_556736_0_0_1"/>
<accession>B0DIS1</accession>
<dbReference type="RefSeq" id="XP_001883839.1">
    <property type="nucleotide sequence ID" value="XM_001883804.1"/>
</dbReference>
<dbReference type="Proteomes" id="UP000001194">
    <property type="component" value="Unassembled WGS sequence"/>
</dbReference>
<keyword evidence="3" id="KW-1185">Reference proteome</keyword>
<evidence type="ECO:0000313" key="3">
    <source>
        <dbReference type="Proteomes" id="UP000001194"/>
    </source>
</evidence>
<dbReference type="GeneID" id="6079573"/>
<organism evidence="3">
    <name type="scientific">Laccaria bicolor (strain S238N-H82 / ATCC MYA-4686)</name>
    <name type="common">Bicoloured deceiver</name>
    <name type="synonym">Laccaria laccata var. bicolor</name>
    <dbReference type="NCBI Taxonomy" id="486041"/>
    <lineage>
        <taxon>Eukaryota</taxon>
        <taxon>Fungi</taxon>
        <taxon>Dikarya</taxon>
        <taxon>Basidiomycota</taxon>
        <taxon>Agaricomycotina</taxon>
        <taxon>Agaricomycetes</taxon>
        <taxon>Agaricomycetidae</taxon>
        <taxon>Agaricales</taxon>
        <taxon>Agaricineae</taxon>
        <taxon>Hydnangiaceae</taxon>
        <taxon>Laccaria</taxon>
    </lineage>
</organism>
<reference evidence="2 3" key="1">
    <citation type="journal article" date="2008" name="Nature">
        <title>The genome of Laccaria bicolor provides insights into mycorrhizal symbiosis.</title>
        <authorList>
            <person name="Martin F."/>
            <person name="Aerts A."/>
            <person name="Ahren D."/>
            <person name="Brun A."/>
            <person name="Danchin E.G.J."/>
            <person name="Duchaussoy F."/>
            <person name="Gibon J."/>
            <person name="Kohler A."/>
            <person name="Lindquist E."/>
            <person name="Pereda V."/>
            <person name="Salamov A."/>
            <person name="Shapiro H.J."/>
            <person name="Wuyts J."/>
            <person name="Blaudez D."/>
            <person name="Buee M."/>
            <person name="Brokstein P."/>
            <person name="Canbaeck B."/>
            <person name="Cohen D."/>
            <person name="Courty P.E."/>
            <person name="Coutinho P.M."/>
            <person name="Delaruelle C."/>
            <person name="Detter J.C."/>
            <person name="Deveau A."/>
            <person name="DiFazio S."/>
            <person name="Duplessis S."/>
            <person name="Fraissinet-Tachet L."/>
            <person name="Lucic E."/>
            <person name="Frey-Klett P."/>
            <person name="Fourrey C."/>
            <person name="Feussner I."/>
            <person name="Gay G."/>
            <person name="Grimwood J."/>
            <person name="Hoegger P.J."/>
            <person name="Jain P."/>
            <person name="Kilaru S."/>
            <person name="Labbe J."/>
            <person name="Lin Y.C."/>
            <person name="Legue V."/>
            <person name="Le Tacon F."/>
            <person name="Marmeisse R."/>
            <person name="Melayah D."/>
            <person name="Montanini B."/>
            <person name="Muratet M."/>
            <person name="Nehls U."/>
            <person name="Niculita-Hirzel H."/>
            <person name="Oudot-Le Secq M.P."/>
            <person name="Peter M."/>
            <person name="Quesneville H."/>
            <person name="Rajashekar B."/>
            <person name="Reich M."/>
            <person name="Rouhier N."/>
            <person name="Schmutz J."/>
            <person name="Yin T."/>
            <person name="Chalot M."/>
            <person name="Henrissat B."/>
            <person name="Kuees U."/>
            <person name="Lucas S."/>
            <person name="Van de Peer Y."/>
            <person name="Podila G.K."/>
            <person name="Polle A."/>
            <person name="Pukkila P.J."/>
            <person name="Richardson P.M."/>
            <person name="Rouze P."/>
            <person name="Sanders I.R."/>
            <person name="Stajich J.E."/>
            <person name="Tunlid A."/>
            <person name="Tuskan G."/>
            <person name="Grigoriev I.V."/>
        </authorList>
    </citation>
    <scope>NUCLEOTIDE SEQUENCE [LARGE SCALE GENOMIC DNA]</scope>
    <source>
        <strain evidence="3">S238N-H82 / ATCC MYA-4686</strain>
    </source>
</reference>
<name>B0DIS1_LACBS</name>
<proteinExistence type="predicted"/>
<dbReference type="EMBL" id="DS547113">
    <property type="protein sequence ID" value="EDR05281.1"/>
    <property type="molecule type" value="Genomic_DNA"/>
</dbReference>
<sequence length="467" mass="51946">MFTMSNRSLTPPERSDTHTQLVDAEDPPTDSEAERQSTPTQRKRRLDHDDQPYIPDVQRNVKDQTPKKRKTASTLASYVKSNVIREAVAVHGAPTEGHQPKCLISGVSDKMTILEFSHVMGGSTPSKEMDCLEWSWNRKYYSLNVDTRKNLQIIRVTLHRWFDMTKASNPVGWFWLPVDLDILSNMHATYVGNVFIFPVLPEARDKMNVRKDPESFYGRSCKFRYQLIPLSGMEASWSIKRYTGNALGPFDPNLIEHSAYPFTNLLPIELHVPYHFVIVNTGKKLRQLYGMDAINFMPYGGKDEGGQAQDDAAGSFGAMGQQQAADESLAPWDSASCLKAFEPKDGGGQAQDDACGSFGAMMGQQQAAAESLTPWESASCLKAFELADEGNEEDVDDSFVDDEDDEYEDEEFFEGLKQWASDVWTATHSDSASDSEVTLVGGTAAHVSCKSLDVPATLETPPLLSVQ</sequence>
<feature type="region of interest" description="Disordered" evidence="1">
    <location>
        <begin position="1"/>
        <end position="74"/>
    </location>
</feature>
<dbReference type="KEGG" id="lbc:LACBIDRAFT_303018"/>
<dbReference type="InParanoid" id="B0DIS1"/>